<comment type="caution">
    <text evidence="1">The sequence shown here is derived from an EMBL/GenBank/DDBJ whole genome shotgun (WGS) entry which is preliminary data.</text>
</comment>
<name>A0ACC1S5R2_9HYPO</name>
<evidence type="ECO:0000313" key="2">
    <source>
        <dbReference type="Proteomes" id="UP001148629"/>
    </source>
</evidence>
<evidence type="ECO:0000313" key="1">
    <source>
        <dbReference type="EMBL" id="KAJ3532526.1"/>
    </source>
</evidence>
<protein>
    <submittedName>
        <fullName evidence="1">Uncharacterized protein</fullName>
    </submittedName>
</protein>
<accession>A0ACC1S5R2</accession>
<gene>
    <name evidence="1" type="ORF">NM208_g8402</name>
</gene>
<reference evidence="1" key="1">
    <citation type="submission" date="2022-08" db="EMBL/GenBank/DDBJ databases">
        <title>Genome Sequence of Fusarium decemcellulare.</title>
        <authorList>
            <person name="Buettner E."/>
        </authorList>
    </citation>
    <scope>NUCLEOTIDE SEQUENCE</scope>
    <source>
        <strain evidence="1">Babe19</strain>
    </source>
</reference>
<keyword evidence="2" id="KW-1185">Reference proteome</keyword>
<dbReference type="EMBL" id="JANRMS010000951">
    <property type="protein sequence ID" value="KAJ3532526.1"/>
    <property type="molecule type" value="Genomic_DNA"/>
</dbReference>
<sequence length="1019" mass="110952">MAPKTGSQIRETNDRTPLIASYSSRTDQGTIKPSSQDSQSVAWAVLPTLLLGVFIAQADSSVVLATSQEIASEFHVLSDASWLITTYSLAQCACQPLYGKTSDIFGRKPAMAFSYTVFTVGCIFCGIGTRYWHVLVGRAISGVGGAGMVGLVAVIIADLLPPRQVATWRSYVNVVATLGRSCGGPLGGWLVDTVGWRWCFIGQCPVAVLAVVLVLWRLPSTINCQESGIGSSQMRQKLSRVDFPGLVVLPAALVVAFVDLDLTGKLYPLSYTLPLAISAVCLLAMFYYIERYRAEEPIIPMDLMAKRDVYVPYLLVALQTAAQFIITYTIPIYFQIVTGMSAAVAGSRIVFIVVGNAVGGLLTGWHISRTGRYKMLISLATTLGIICYTLVLVRWHGNSGLWDSSYLALGGLGMGSTQSTTFVHLAASLDSKDIAVAGTTWFMCQSAGMLVAANVFNAVHNLALTRFLETALKGVPNRDKVMQGASSSIGYIKTLPPALQRIVTTAVVESLIPTNGTSIALGCGVAALVAGLCVCERRLEKKDDAPAPQDWTRAEEIKIKIKLDLVLLGNLMLGFFALQLDKTNISSAITTTFVDDIGITNNVVNSGNQLLLAAIVIFEIPSNMVLAKIGAPLWLTFECFSWGLVATFQTFMTNKSSFYATRFLLGLFEAGYLAGSLVVIGMFYPKREMALRMTVLYTANYLAAGTSSLIAAGIFNLDGAAGLKDWQWLFLIDGVFTVLVAFSFLFFLPKTPSWTRPLIGIPSLDIFTDRERHIISRRIILEDRSRAVKLSSITTKEAIRYLYTNYLIWLHAAIAFISLVPKGGLLLYGPTIIKNLGFDKFKANILASVCNYALVALAVFAAWVSDRTRLRGPICFICTVYALVFAGVQYALVLNTDKWAKYAVFVLFMAGNATFQGINSAWLSANVQDTKALCVGQALIVMGANLGGLAGQQLFRDDDAPRHTNGFLSIMCLYAGTLILVVCATWMYWNKNRHLRRASEEEANEAENDGNSRKQKYQI</sequence>
<proteinExistence type="predicted"/>
<organism evidence="1 2">
    <name type="scientific">Fusarium decemcellulare</name>
    <dbReference type="NCBI Taxonomy" id="57161"/>
    <lineage>
        <taxon>Eukaryota</taxon>
        <taxon>Fungi</taxon>
        <taxon>Dikarya</taxon>
        <taxon>Ascomycota</taxon>
        <taxon>Pezizomycotina</taxon>
        <taxon>Sordariomycetes</taxon>
        <taxon>Hypocreomycetidae</taxon>
        <taxon>Hypocreales</taxon>
        <taxon>Nectriaceae</taxon>
        <taxon>Fusarium</taxon>
        <taxon>Fusarium decemcellulare species complex</taxon>
    </lineage>
</organism>
<dbReference type="Proteomes" id="UP001148629">
    <property type="component" value="Unassembled WGS sequence"/>
</dbReference>